<dbReference type="InterPro" id="IPR016667">
    <property type="entry name" value="Caps_polysacc_synth_CpsB/CapC"/>
</dbReference>
<dbReference type="SUPFAM" id="SSF89550">
    <property type="entry name" value="PHP domain-like"/>
    <property type="match status" value="1"/>
</dbReference>
<comment type="catalytic activity">
    <reaction evidence="4 5">
        <text>O-phospho-L-tyrosyl-[protein] + H2O = L-tyrosyl-[protein] + phosphate</text>
        <dbReference type="Rhea" id="RHEA:10684"/>
        <dbReference type="Rhea" id="RHEA-COMP:10136"/>
        <dbReference type="Rhea" id="RHEA-COMP:20101"/>
        <dbReference type="ChEBI" id="CHEBI:15377"/>
        <dbReference type="ChEBI" id="CHEBI:43474"/>
        <dbReference type="ChEBI" id="CHEBI:46858"/>
        <dbReference type="ChEBI" id="CHEBI:61978"/>
        <dbReference type="EC" id="3.1.3.48"/>
    </reaction>
</comment>
<dbReference type="Pfam" id="PF19567">
    <property type="entry name" value="CpsB_CapC"/>
    <property type="match status" value="1"/>
</dbReference>
<keyword evidence="3 5" id="KW-0904">Protein phosphatase</keyword>
<comment type="similarity">
    <text evidence="1 5">Belongs to the metallo-dependent hydrolases superfamily. CpsB/CapC family.</text>
</comment>
<dbReference type="EC" id="3.1.3.48" evidence="5"/>
<comment type="caution">
    <text evidence="6">The sequence shown here is derived from an EMBL/GenBank/DDBJ whole genome shotgun (WGS) entry which is preliminary data.</text>
</comment>
<evidence type="ECO:0000256" key="1">
    <source>
        <dbReference type="ARBA" id="ARBA00005750"/>
    </source>
</evidence>
<organism evidence="6 7">
    <name type="scientific">Cytobacillus solani</name>
    <dbReference type="NCBI Taxonomy" id="1637975"/>
    <lineage>
        <taxon>Bacteria</taxon>
        <taxon>Bacillati</taxon>
        <taxon>Bacillota</taxon>
        <taxon>Bacilli</taxon>
        <taxon>Bacillales</taxon>
        <taxon>Bacillaceae</taxon>
        <taxon>Cytobacillus</taxon>
    </lineage>
</organism>
<protein>
    <recommendedName>
        <fullName evidence="5">Tyrosine-protein phosphatase</fullName>
        <ecNumber evidence="5">3.1.3.48</ecNumber>
    </recommendedName>
</protein>
<evidence type="ECO:0000256" key="3">
    <source>
        <dbReference type="ARBA" id="ARBA00022912"/>
    </source>
</evidence>
<dbReference type="STRING" id="1637975.AN957_04660"/>
<keyword evidence="7" id="KW-1185">Reference proteome</keyword>
<name>A0A0Q3VG74_9BACI</name>
<evidence type="ECO:0000256" key="4">
    <source>
        <dbReference type="ARBA" id="ARBA00051722"/>
    </source>
</evidence>
<dbReference type="GO" id="GO:0004725">
    <property type="term" value="F:protein tyrosine phosphatase activity"/>
    <property type="evidence" value="ECO:0007669"/>
    <property type="project" value="UniProtKB-UniRule"/>
</dbReference>
<accession>A0A0Q3VG74</accession>
<gene>
    <name evidence="6" type="ORF">AN957_04660</name>
</gene>
<dbReference type="AlphaFoldDB" id="A0A0Q3VG74"/>
<dbReference type="GO" id="GO:0030145">
    <property type="term" value="F:manganese ion binding"/>
    <property type="evidence" value="ECO:0007669"/>
    <property type="project" value="UniProtKB-UniRule"/>
</dbReference>
<dbReference type="EMBL" id="LJIX01000006">
    <property type="protein sequence ID" value="KQL17970.1"/>
    <property type="molecule type" value="Genomic_DNA"/>
</dbReference>
<dbReference type="Proteomes" id="UP000050996">
    <property type="component" value="Unassembled WGS sequence"/>
</dbReference>
<dbReference type="PIRSF" id="PIRSF016557">
    <property type="entry name" value="Caps_synth_CpsB"/>
    <property type="match status" value="1"/>
</dbReference>
<evidence type="ECO:0000313" key="6">
    <source>
        <dbReference type="EMBL" id="KQL17970.1"/>
    </source>
</evidence>
<dbReference type="PATRIC" id="fig|1637975.4.peg.619"/>
<dbReference type="PANTHER" id="PTHR39181">
    <property type="entry name" value="TYROSINE-PROTEIN PHOSPHATASE YWQE"/>
    <property type="match status" value="1"/>
</dbReference>
<evidence type="ECO:0000256" key="2">
    <source>
        <dbReference type="ARBA" id="ARBA00022801"/>
    </source>
</evidence>
<keyword evidence="2 5" id="KW-0378">Hydrolase</keyword>
<dbReference type="PANTHER" id="PTHR39181:SF1">
    <property type="entry name" value="TYROSINE-PROTEIN PHOSPHATASE YWQE"/>
    <property type="match status" value="1"/>
</dbReference>
<evidence type="ECO:0000256" key="5">
    <source>
        <dbReference type="PIRNR" id="PIRNR016557"/>
    </source>
</evidence>
<evidence type="ECO:0000313" key="7">
    <source>
        <dbReference type="Proteomes" id="UP000050996"/>
    </source>
</evidence>
<dbReference type="Gene3D" id="3.20.20.140">
    <property type="entry name" value="Metal-dependent hydrolases"/>
    <property type="match status" value="1"/>
</dbReference>
<reference evidence="6 7" key="1">
    <citation type="submission" date="2015-09" db="EMBL/GenBank/DDBJ databases">
        <title>Genome sequencing project for genomic taxonomy and phylogenomics of Bacillus-like bacteria.</title>
        <authorList>
            <person name="Liu B."/>
            <person name="Wang J."/>
            <person name="Zhu Y."/>
            <person name="Liu G."/>
            <person name="Chen Q."/>
            <person name="Chen Z."/>
            <person name="Lan J."/>
            <person name="Che J."/>
            <person name="Ge C."/>
            <person name="Shi H."/>
            <person name="Pan Z."/>
            <person name="Liu X."/>
        </authorList>
    </citation>
    <scope>NUCLEOTIDE SEQUENCE [LARGE SCALE GENOMIC DNA]</scope>
    <source>
        <strain evidence="6 7">FJAT-18043</strain>
    </source>
</reference>
<proteinExistence type="inferred from homology"/>
<sequence>MIDLHCHILPYIDDGPKTWSDFLEMARHAGKQGIKVIYTTPHHMNGYYINTKNDILKHVEQCNEQLKKANIHVQLYPGQEVQIHRDLFTALDKGEILTLNNGKYLLLELPSSYVPSYTHEVIYELLIKEITPIIVHPERNQGFIENCQLLFDIVLEGALVQITSGSIIGLFGRKIKSFSEKIIDHRLAHFIATDAHNTRSRTFTLNEAYETITKLYGIQQMYFFRENAELLHNGNQVHVEQPIPMRKKILGLF</sequence>
<dbReference type="RefSeq" id="WP_053479066.1">
    <property type="nucleotide sequence ID" value="NZ_CP085712.1"/>
</dbReference>
<dbReference type="InterPro" id="IPR016195">
    <property type="entry name" value="Pol/histidinol_Pase-like"/>
</dbReference>